<feature type="domain" description="Peptidase C14 caspase" evidence="3">
    <location>
        <begin position="852"/>
        <end position="1064"/>
    </location>
</feature>
<dbReference type="InterPro" id="IPR015943">
    <property type="entry name" value="WD40/YVTN_repeat-like_dom_sf"/>
</dbReference>
<dbReference type="AlphaFoldDB" id="A0A845GTH1"/>
<dbReference type="SUPFAM" id="SSF50998">
    <property type="entry name" value="Quinoprotein alcohol dehydrogenase-like"/>
    <property type="match status" value="1"/>
</dbReference>
<reference evidence="4" key="1">
    <citation type="submission" date="2019-12" db="EMBL/GenBank/DDBJ databases">
        <title>Novel species isolated from a subtropical stream in China.</title>
        <authorList>
            <person name="Lu H."/>
        </authorList>
    </citation>
    <scope>NUCLEOTIDE SEQUENCE [LARGE SCALE GENOMIC DNA]</scope>
    <source>
        <strain evidence="4">FT81W</strain>
    </source>
</reference>
<dbReference type="EMBL" id="WWCX01000079">
    <property type="protein sequence ID" value="MYM97584.1"/>
    <property type="molecule type" value="Genomic_DNA"/>
</dbReference>
<keyword evidence="1" id="KW-0853">WD repeat</keyword>
<dbReference type="Pfam" id="PF00656">
    <property type="entry name" value="Peptidase_C14"/>
    <property type="match status" value="1"/>
</dbReference>
<dbReference type="PROSITE" id="PS00018">
    <property type="entry name" value="EF_HAND_1"/>
    <property type="match status" value="1"/>
</dbReference>
<gene>
    <name evidence="4" type="ORF">GTP90_27410</name>
</gene>
<dbReference type="InterPro" id="IPR001680">
    <property type="entry name" value="WD40_rpt"/>
</dbReference>
<dbReference type="GO" id="GO:0006508">
    <property type="term" value="P:proteolysis"/>
    <property type="evidence" value="ECO:0007669"/>
    <property type="project" value="InterPro"/>
</dbReference>
<dbReference type="SUPFAM" id="SSF63829">
    <property type="entry name" value="Calcium-dependent phosphotriesterase"/>
    <property type="match status" value="1"/>
</dbReference>
<dbReference type="RefSeq" id="WP_161086478.1">
    <property type="nucleotide sequence ID" value="NZ_WWCX01000079.1"/>
</dbReference>
<dbReference type="PROSITE" id="PS50082">
    <property type="entry name" value="WD_REPEATS_2"/>
    <property type="match status" value="1"/>
</dbReference>
<comment type="caution">
    <text evidence="4">The sequence shown here is derived from an EMBL/GenBank/DDBJ whole genome shotgun (WGS) entry which is preliminary data.</text>
</comment>
<feature type="repeat" description="WD" evidence="1">
    <location>
        <begin position="30"/>
        <end position="62"/>
    </location>
</feature>
<dbReference type="GO" id="GO:0004197">
    <property type="term" value="F:cysteine-type endopeptidase activity"/>
    <property type="evidence" value="ECO:0007669"/>
    <property type="project" value="InterPro"/>
</dbReference>
<organism evidence="4 5">
    <name type="scientific">Duganella vulcania</name>
    <dbReference type="NCBI Taxonomy" id="2692166"/>
    <lineage>
        <taxon>Bacteria</taxon>
        <taxon>Pseudomonadati</taxon>
        <taxon>Pseudomonadota</taxon>
        <taxon>Betaproteobacteria</taxon>
        <taxon>Burkholderiales</taxon>
        <taxon>Oxalobacteraceae</taxon>
        <taxon>Telluria group</taxon>
        <taxon>Duganella</taxon>
    </lineage>
</organism>
<protein>
    <recommendedName>
        <fullName evidence="3">Peptidase C14 caspase domain-containing protein</fullName>
    </recommendedName>
</protein>
<dbReference type="SMART" id="SM00320">
    <property type="entry name" value="WD40"/>
    <property type="match status" value="5"/>
</dbReference>
<dbReference type="PANTHER" id="PTHR19879:SF9">
    <property type="entry name" value="TRANSCRIPTION INITIATION FACTOR TFIID SUBUNIT 5"/>
    <property type="match status" value="1"/>
</dbReference>
<dbReference type="InterPro" id="IPR011047">
    <property type="entry name" value="Quinoprotein_ADH-like_sf"/>
</dbReference>
<dbReference type="InterPro" id="IPR011600">
    <property type="entry name" value="Pept_C14_caspase"/>
</dbReference>
<evidence type="ECO:0000256" key="1">
    <source>
        <dbReference type="PROSITE-ProRule" id="PRU00221"/>
    </source>
</evidence>
<feature type="signal peptide" evidence="2">
    <location>
        <begin position="1"/>
        <end position="21"/>
    </location>
</feature>
<evidence type="ECO:0000256" key="2">
    <source>
        <dbReference type="SAM" id="SignalP"/>
    </source>
</evidence>
<dbReference type="Gene3D" id="2.130.10.10">
    <property type="entry name" value="YVTN repeat-like/Quinoprotein amine dehydrogenase"/>
    <property type="match status" value="2"/>
</dbReference>
<keyword evidence="2" id="KW-0732">Signal</keyword>
<accession>A0A845GTH1</accession>
<evidence type="ECO:0000259" key="3">
    <source>
        <dbReference type="Pfam" id="PF00656"/>
    </source>
</evidence>
<dbReference type="Gene3D" id="3.40.50.1460">
    <property type="match status" value="1"/>
</dbReference>
<feature type="chain" id="PRO_5032359911" description="Peptidase C14 caspase domain-containing protein" evidence="2">
    <location>
        <begin position="22"/>
        <end position="1163"/>
    </location>
</feature>
<dbReference type="Proteomes" id="UP000447355">
    <property type="component" value="Unassembled WGS sequence"/>
</dbReference>
<sequence length="1163" mass="122189">MWSSVNIFLVAMLGSGAAALAADQPVLEPQSGHRIAVTRMAFAAGDSLLVTADHTGTMLVWNHASGLSRDFTPSSAATPGYAAMLVNEQAGSIALIPYNGGKPGLIGLADGRPTPGRIPPLQRFALSPDQARVAGLTADGRLALFDARTWQALPLPGAACAEPLAAQPGDSYGNLDFMFHPDGRRLMIATGNGAVLEVDLQHGCRVTVALAPRDHPHLVVALSPRADAVALAYQGRLDVVRFDRNAAPATALATNDGLRRLLFTPDGKGLLMGISDGVLGYTDLASHTTRHWKFAEDLTGLAVSARGDLAAAGLMSGAIRMVSLGAAGERDISARVLTPVAAAAQGSGAALTVRTDTEVWRLDLERARIALVYRADEPNRYVDMDQDGQAVWSASQAGGATVLRAGEGWARHQVHPAVPMYSWAAALAPDGKSVAVSYGAELRVYDAAGGSFVVVGKLPHPATRLEYSQDGAWLAAVGEAQAFGLIRLADKTQYALVAGADTGTAFAYSADGRQLAFGQADGSVRFFDLVNARTTPRRIDGQGKVSALRFSADGQRLAIGRGTGEVDLVDLPSLQKLPAFTRLRSTVNSLVFLPPGLLVAIGLGGEIRVASVAGRSDLASLYLLPDGQWMAATPDGRFDMSDSESLAVVSWRMPDDPLRPLPPEVFMRDFYEPRLIPRLVARLLACEAGKGTDPAACAPALAPVRPLASLNRIQPGVRIAAVRRGATALEALVDVEVSAVSDPTQPNGKQQTGVYDLRLFRDGQLVRQLPDNTAADRDGADWADNARIAMAPGQSSAIKRFAVRLAGRNRGLPVKLSAYAFNEDRVKSATVVDDRYLVPADAPAARATAYVIAVGADSYDAPERTLRFAASDARAMSRALAGLKGYRVVPVTLVSEGKDASAWKATRANIRAVLARLAGGPGTGGELAGVANADALAPATPDDLVILSFSGHGYTSKQGKFYLLPSDSGSGLPIDAQALSRFISSDDLSDWLRPVDAGQIAMIIDACHAAGSVDQPGFKPGPMGDRGLGQLAYDKNMRILAASQADDVALESGVLLQGLLTYALVGDGLRTPAGGVAAADADRDGSVTLAEWLRYGEARVPGLYEEIRRGRVGVSNLKDPIVDEAFRSLAEKRAQTPALFDFARTAPRVEVLVTRATAGGPSP</sequence>
<dbReference type="InterPro" id="IPR018247">
    <property type="entry name" value="EF_Hand_1_Ca_BS"/>
</dbReference>
<evidence type="ECO:0000313" key="4">
    <source>
        <dbReference type="EMBL" id="MYM97584.1"/>
    </source>
</evidence>
<proteinExistence type="predicted"/>
<dbReference type="PANTHER" id="PTHR19879">
    <property type="entry name" value="TRANSCRIPTION INITIATION FACTOR TFIID"/>
    <property type="match status" value="1"/>
</dbReference>
<evidence type="ECO:0000313" key="5">
    <source>
        <dbReference type="Proteomes" id="UP000447355"/>
    </source>
</evidence>
<name>A0A845GTH1_9BURK</name>